<dbReference type="InterPro" id="IPR056337">
    <property type="entry name" value="LHD_YVC1"/>
</dbReference>
<evidence type="ECO:0000256" key="1">
    <source>
        <dbReference type="SAM" id="Phobius"/>
    </source>
</evidence>
<keyword evidence="1" id="KW-0812">Transmembrane</keyword>
<dbReference type="PANTHER" id="PTHR35859">
    <property type="entry name" value="NONSELECTIVE CATION CHANNEL PROTEIN"/>
    <property type="match status" value="1"/>
</dbReference>
<organism evidence="4 5">
    <name type="scientific">Geranomyces variabilis</name>
    <dbReference type="NCBI Taxonomy" id="109894"/>
    <lineage>
        <taxon>Eukaryota</taxon>
        <taxon>Fungi</taxon>
        <taxon>Fungi incertae sedis</taxon>
        <taxon>Chytridiomycota</taxon>
        <taxon>Chytridiomycota incertae sedis</taxon>
        <taxon>Chytridiomycetes</taxon>
        <taxon>Spizellomycetales</taxon>
        <taxon>Powellomycetaceae</taxon>
        <taxon>Geranomyces</taxon>
    </lineage>
</organism>
<dbReference type="Proteomes" id="UP001212152">
    <property type="component" value="Unassembled WGS sequence"/>
</dbReference>
<feature type="transmembrane region" description="Helical" evidence="1">
    <location>
        <begin position="538"/>
        <end position="560"/>
    </location>
</feature>
<keyword evidence="1" id="KW-1133">Transmembrane helix</keyword>
<reference evidence="4" key="1">
    <citation type="submission" date="2020-05" db="EMBL/GenBank/DDBJ databases">
        <title>Phylogenomic resolution of chytrid fungi.</title>
        <authorList>
            <person name="Stajich J.E."/>
            <person name="Amses K."/>
            <person name="Simmons R."/>
            <person name="Seto K."/>
            <person name="Myers J."/>
            <person name="Bonds A."/>
            <person name="Quandt C.A."/>
            <person name="Barry K."/>
            <person name="Liu P."/>
            <person name="Grigoriev I."/>
            <person name="Longcore J.E."/>
            <person name="James T.Y."/>
        </authorList>
    </citation>
    <scope>NUCLEOTIDE SEQUENCE</scope>
    <source>
        <strain evidence="4">JEL0379</strain>
    </source>
</reference>
<feature type="transmembrane region" description="Helical" evidence="1">
    <location>
        <begin position="245"/>
        <end position="263"/>
    </location>
</feature>
<dbReference type="PANTHER" id="PTHR35859:SF4">
    <property type="entry name" value="MEMBRANE CHANNEL PROTEIN, PUTATIVE (AFU_ORTHOLOGUE AFUA_6G11300)-RELATED"/>
    <property type="match status" value="1"/>
</dbReference>
<keyword evidence="5" id="KW-1185">Reference proteome</keyword>
<keyword evidence="1" id="KW-0472">Membrane</keyword>
<evidence type="ECO:0008006" key="6">
    <source>
        <dbReference type="Google" id="ProtNLM"/>
    </source>
</evidence>
<dbReference type="InterPro" id="IPR056336">
    <property type="entry name" value="YVC1_C"/>
</dbReference>
<evidence type="ECO:0000259" key="2">
    <source>
        <dbReference type="Pfam" id="PF23190"/>
    </source>
</evidence>
<dbReference type="EMBL" id="JADGJQ010000132">
    <property type="protein sequence ID" value="KAJ3167798.1"/>
    <property type="molecule type" value="Genomic_DNA"/>
</dbReference>
<feature type="transmembrane region" description="Helical" evidence="1">
    <location>
        <begin position="387"/>
        <end position="406"/>
    </location>
</feature>
<feature type="domain" description="Calcium channel YVC1-like C-terminal transmembrane" evidence="3">
    <location>
        <begin position="258"/>
        <end position="558"/>
    </location>
</feature>
<evidence type="ECO:0000313" key="4">
    <source>
        <dbReference type="EMBL" id="KAJ3167798.1"/>
    </source>
</evidence>
<dbReference type="Pfam" id="PF23190">
    <property type="entry name" value="LHD_TRPY1"/>
    <property type="match status" value="1"/>
</dbReference>
<protein>
    <recommendedName>
        <fullName evidence="6">Ion transport domain-containing protein</fullName>
    </recommendedName>
</protein>
<feature type="transmembrane region" description="Helical" evidence="1">
    <location>
        <begin position="338"/>
        <end position="358"/>
    </location>
</feature>
<gene>
    <name evidence="4" type="ORF">HDU87_001461</name>
</gene>
<sequence>MSDAGSHDSLRRPSLFQPPALDTGSSHLEPLLPSVSQDHIDTVSDWSIAIRDENVRLVRSLITESVAVPVKMSHILRSTQDSEHIKRIVKDKMGRASVYIMLLVCKEFRLEAEEDRVNKALLESRALYAEVLSILLVAEHDRLDALTEVLTYQWDDMNSIYDPIQNALTVAVDARAVHFVSDARVQETMIAVWRGNYVLNTRMARGLERQFGRARAREIIHRREELQHSKRSFSLKWWKIKIPRYQYYTSVVIYFAYVALYSYCVVRRTPSPGTAEIVMYIMSLSFIAEDTKSVLMAHKRFEALGLWNWADYFGYILFLVAFGFRMWALVLPSGDPDIVRYVDTSFNVLSCAAVLIWFRTLELLDTFRACAYLLITMRRCLSSSFPFFALIGVVIMGFTQAMYGLAVGPYGGHTEIPADRPTVPDIAPIVNMLFKGLLMDPEYDAASEIHVVYGTVLFHLFLFISSVLFVNLLIAAFCNSFEGVLIESDHEVALLFAERTLSHIQRSHEVPFLPPANLLELLCLPLQMLIGGKRTRALLEYVCACVFIPELLMIGLYEYLFPPEVSSQLESLTKTNVAFETWRLDMECDDGAGGTLGVGLAGAKRRAAEPERRILHQNPGGSGAKNVGDASAAIDLLLEIVQRLEKKVDHLEAELRATPSAVLRQSPTPLL</sequence>
<accession>A0AAD5TGS7</accession>
<name>A0AAD5TGS7_9FUNG</name>
<proteinExistence type="predicted"/>
<evidence type="ECO:0000259" key="3">
    <source>
        <dbReference type="Pfam" id="PF23317"/>
    </source>
</evidence>
<dbReference type="AlphaFoldDB" id="A0AAD5TGS7"/>
<evidence type="ECO:0000313" key="5">
    <source>
        <dbReference type="Proteomes" id="UP001212152"/>
    </source>
</evidence>
<dbReference type="InterPro" id="IPR052971">
    <property type="entry name" value="TRP_calcium_channel"/>
</dbReference>
<feature type="domain" description="YVC1 N-terminal linker helical" evidence="2">
    <location>
        <begin position="58"/>
        <end position="201"/>
    </location>
</feature>
<feature type="transmembrane region" description="Helical" evidence="1">
    <location>
        <begin position="456"/>
        <end position="478"/>
    </location>
</feature>
<dbReference type="Pfam" id="PF23317">
    <property type="entry name" value="YVC1_C"/>
    <property type="match status" value="1"/>
</dbReference>
<feature type="transmembrane region" description="Helical" evidence="1">
    <location>
        <begin position="309"/>
        <end position="332"/>
    </location>
</feature>
<comment type="caution">
    <text evidence="4">The sequence shown here is derived from an EMBL/GenBank/DDBJ whole genome shotgun (WGS) entry which is preliminary data.</text>
</comment>